<dbReference type="RefSeq" id="WP_328954279.1">
    <property type="nucleotide sequence ID" value="NZ_CP108110.1"/>
</dbReference>
<dbReference type="EMBL" id="CP108110">
    <property type="protein sequence ID" value="WUQ83246.1"/>
    <property type="molecule type" value="Genomic_DNA"/>
</dbReference>
<protein>
    <recommendedName>
        <fullName evidence="4">Lipoprotein</fullName>
    </recommendedName>
</protein>
<evidence type="ECO:0008006" key="4">
    <source>
        <dbReference type="Google" id="ProtNLM"/>
    </source>
</evidence>
<evidence type="ECO:0000313" key="3">
    <source>
        <dbReference type="Proteomes" id="UP001432222"/>
    </source>
</evidence>
<feature type="chain" id="PRO_5046921162" description="Lipoprotein" evidence="1">
    <location>
        <begin position="24"/>
        <end position="166"/>
    </location>
</feature>
<keyword evidence="1" id="KW-0732">Signal</keyword>
<feature type="signal peptide" evidence="1">
    <location>
        <begin position="1"/>
        <end position="23"/>
    </location>
</feature>
<name>A0ABZ1TWC5_9ACTN</name>
<dbReference type="Proteomes" id="UP001432222">
    <property type="component" value="Chromosome"/>
</dbReference>
<organism evidence="2 3">
    <name type="scientific">Kitasatospora purpeofusca</name>
    <dbReference type="NCBI Taxonomy" id="67352"/>
    <lineage>
        <taxon>Bacteria</taxon>
        <taxon>Bacillati</taxon>
        <taxon>Actinomycetota</taxon>
        <taxon>Actinomycetes</taxon>
        <taxon>Kitasatosporales</taxon>
        <taxon>Streptomycetaceae</taxon>
        <taxon>Kitasatospora</taxon>
    </lineage>
</organism>
<accession>A0ABZ1TWC5</accession>
<evidence type="ECO:0000256" key="1">
    <source>
        <dbReference type="SAM" id="SignalP"/>
    </source>
</evidence>
<evidence type="ECO:0000313" key="2">
    <source>
        <dbReference type="EMBL" id="WUQ83246.1"/>
    </source>
</evidence>
<gene>
    <name evidence="2" type="ORF">OHA16_09825</name>
</gene>
<keyword evidence="3" id="KW-1185">Reference proteome</keyword>
<dbReference type="PROSITE" id="PS51257">
    <property type="entry name" value="PROKAR_LIPOPROTEIN"/>
    <property type="match status" value="1"/>
</dbReference>
<proteinExistence type="predicted"/>
<reference evidence="2" key="1">
    <citation type="submission" date="2022-10" db="EMBL/GenBank/DDBJ databases">
        <title>The complete genomes of actinobacterial strains from the NBC collection.</title>
        <authorList>
            <person name="Joergensen T.S."/>
            <person name="Alvarez Arevalo M."/>
            <person name="Sterndorff E.B."/>
            <person name="Faurdal D."/>
            <person name="Vuksanovic O."/>
            <person name="Mourched A.-S."/>
            <person name="Charusanti P."/>
            <person name="Shaw S."/>
            <person name="Blin K."/>
            <person name="Weber T."/>
        </authorList>
    </citation>
    <scope>NUCLEOTIDE SEQUENCE</scope>
    <source>
        <strain evidence="2">NBC_00222</strain>
    </source>
</reference>
<sequence length="166" mass="18071">MKRWWHRTAVAAAAVTVVAGAVAGCGDPEPRAERLIAVRLDAGRLVVRTGMCHDERLHVVRVKVFPGSEKLEVHPREGRSVTETVDLGALPPGWTTSGKPPGPVVADRRYTVEVVRDRALTVTVPGDVLLGLPAGKWAAGGWDWDYKLLNAKDFEKRRKSSCQDGS</sequence>